<keyword evidence="1" id="KW-1133">Transmembrane helix</keyword>
<dbReference type="Proteomes" id="UP000564378">
    <property type="component" value="Unassembled WGS sequence"/>
</dbReference>
<feature type="transmembrane region" description="Helical" evidence="1">
    <location>
        <begin position="28"/>
        <end position="46"/>
    </location>
</feature>
<evidence type="ECO:0000313" key="2">
    <source>
        <dbReference type="EMBL" id="MBC2776100.1"/>
    </source>
</evidence>
<dbReference type="AlphaFoldDB" id="A0A842HVX7"/>
<evidence type="ECO:0000313" key="3">
    <source>
        <dbReference type="Proteomes" id="UP000564378"/>
    </source>
</evidence>
<evidence type="ECO:0000256" key="1">
    <source>
        <dbReference type="SAM" id="Phobius"/>
    </source>
</evidence>
<keyword evidence="3" id="KW-1185">Reference proteome</keyword>
<reference evidence="2 3" key="1">
    <citation type="submission" date="2020-08" db="EMBL/GenBank/DDBJ databases">
        <title>Draft genome sequence of Parasphingopyxis sp. GrpM-11.</title>
        <authorList>
            <person name="Oh J."/>
            <person name="Roh D.-H."/>
        </authorList>
    </citation>
    <scope>NUCLEOTIDE SEQUENCE [LARGE SCALE GENOMIC DNA]</scope>
    <source>
        <strain evidence="2 3">GrpM-11</strain>
    </source>
</reference>
<dbReference type="RefSeq" id="WP_185799416.1">
    <property type="nucleotide sequence ID" value="NZ_JACJVJ010000001.1"/>
</dbReference>
<gene>
    <name evidence="2" type="ORF">H6P80_00570</name>
</gene>
<organism evidence="2 3">
    <name type="scientific">Parasphingopyxis marina</name>
    <dbReference type="NCBI Taxonomy" id="2761622"/>
    <lineage>
        <taxon>Bacteria</taxon>
        <taxon>Pseudomonadati</taxon>
        <taxon>Pseudomonadota</taxon>
        <taxon>Alphaproteobacteria</taxon>
        <taxon>Sphingomonadales</taxon>
        <taxon>Sphingomonadaceae</taxon>
        <taxon>Parasphingopyxis</taxon>
    </lineage>
</organism>
<keyword evidence="1" id="KW-0472">Membrane</keyword>
<keyword evidence="1" id="KW-0812">Transmembrane</keyword>
<dbReference type="EMBL" id="JACJVJ010000001">
    <property type="protein sequence ID" value="MBC2776100.1"/>
    <property type="molecule type" value="Genomic_DNA"/>
</dbReference>
<sequence length="47" mass="5318">MKEELEELTPEEIEAARARITVPRPLSFLPLLTVILLIGVVIGFLMR</sequence>
<accession>A0A842HVX7</accession>
<comment type="caution">
    <text evidence="2">The sequence shown here is derived from an EMBL/GenBank/DDBJ whole genome shotgun (WGS) entry which is preliminary data.</text>
</comment>
<protein>
    <submittedName>
        <fullName evidence="2">Uncharacterized protein</fullName>
    </submittedName>
</protein>
<name>A0A842HVX7_9SPHN</name>
<proteinExistence type="predicted"/>